<name>A0A1G8KR05_ANEMI</name>
<accession>A0A1G8KR05</accession>
<sequence>MYSWWYSPGANRQEKELWEETVTPYLGRTLGTSQEMYDAGQMLMVPLHAAFTMHEKRWQQEFSGHFAREFARLEAESGNEKMEDRLGRLQYLYLSSRFLVLATQSGKRELIPTYMPSVLYREVERLWKQAPAWQWGRKPFEGGMKERVVWKLSEPKTDKRYYTAIMDEELFLFAIAADLRTYERETFNGKIESPLITDVLATADKAFRKGVKFRGDGRWVFQPGIWSDHPDYLYAGRREKKANMKPAPVKDIAWDTSHSHRFPLWLLSMSQAQQKDSTNRRFYEALRKGMEKQFYEQVLIQPSRDFPAYRTKNFIDGRNGVYRWGYQSLGTDNGYGPYELSGTLLLGWWTFLDSERIRHVYDKMSQQFPSIANVAGIYNEPDTPRKQASTQQQVKLRSLLMDLSSGMEVKLKN</sequence>
<gene>
    <name evidence="1" type="ORF">SAMN04487909_10486</name>
</gene>
<dbReference type="EMBL" id="FNED01000004">
    <property type="protein sequence ID" value="SDI45792.1"/>
    <property type="molecule type" value="Genomic_DNA"/>
</dbReference>
<organism evidence="1 2">
    <name type="scientific">Aneurinibacillus migulanus</name>
    <name type="common">Bacillus migulanus</name>
    <dbReference type="NCBI Taxonomy" id="47500"/>
    <lineage>
        <taxon>Bacteria</taxon>
        <taxon>Bacillati</taxon>
        <taxon>Bacillota</taxon>
        <taxon>Bacilli</taxon>
        <taxon>Bacillales</taxon>
        <taxon>Paenibacillaceae</taxon>
        <taxon>Aneurinibacillus group</taxon>
        <taxon>Aneurinibacillus</taxon>
    </lineage>
</organism>
<dbReference type="AlphaFoldDB" id="A0A1G8KR05"/>
<dbReference type="RefSeq" id="WP_139188868.1">
    <property type="nucleotide sequence ID" value="NZ_BJOA01000123.1"/>
</dbReference>
<protein>
    <submittedName>
        <fullName evidence="1">Uncharacterized protein</fullName>
    </submittedName>
</protein>
<evidence type="ECO:0000313" key="1">
    <source>
        <dbReference type="EMBL" id="SDI45792.1"/>
    </source>
</evidence>
<dbReference type="Proteomes" id="UP000182836">
    <property type="component" value="Unassembled WGS sequence"/>
</dbReference>
<proteinExistence type="predicted"/>
<evidence type="ECO:0000313" key="2">
    <source>
        <dbReference type="Proteomes" id="UP000182836"/>
    </source>
</evidence>
<dbReference type="OrthoDB" id="1550726at2"/>
<reference evidence="1 2" key="1">
    <citation type="submission" date="2016-10" db="EMBL/GenBank/DDBJ databases">
        <authorList>
            <person name="de Groot N.N."/>
        </authorList>
    </citation>
    <scope>NUCLEOTIDE SEQUENCE [LARGE SCALE GENOMIC DNA]</scope>
    <source>
        <strain evidence="1 2">DSM 2895</strain>
    </source>
</reference>
<dbReference type="GeneID" id="42304099"/>